<sequence>GKEEGGNETSAGKFLAEITSESKLATRRDGDAEPAGSPQCHWSHRLNWNEEQTTASIDVYVTSFPVSIAGNVISFGLFLSPV</sequence>
<gene>
    <name evidence="2" type="ORF">B296_00025615</name>
</gene>
<proteinExistence type="predicted"/>
<dbReference type="Proteomes" id="UP000287651">
    <property type="component" value="Unassembled WGS sequence"/>
</dbReference>
<protein>
    <submittedName>
        <fullName evidence="2">Uncharacterized protein</fullName>
    </submittedName>
</protein>
<feature type="non-terminal residue" evidence="2">
    <location>
        <position position="1"/>
    </location>
</feature>
<name>A0A427AL57_ENSVE</name>
<evidence type="ECO:0000313" key="2">
    <source>
        <dbReference type="EMBL" id="RRT76940.1"/>
    </source>
</evidence>
<accession>A0A427AL57</accession>
<dbReference type="AlphaFoldDB" id="A0A427AL57"/>
<evidence type="ECO:0000313" key="3">
    <source>
        <dbReference type="Proteomes" id="UP000287651"/>
    </source>
</evidence>
<reference evidence="2 3" key="1">
    <citation type="journal article" date="2014" name="Agronomy (Basel)">
        <title>A Draft Genome Sequence for Ensete ventricosum, the Drought-Tolerant Tree Against Hunger.</title>
        <authorList>
            <person name="Harrison J."/>
            <person name="Moore K.A."/>
            <person name="Paszkiewicz K."/>
            <person name="Jones T."/>
            <person name="Grant M."/>
            <person name="Ambacheew D."/>
            <person name="Muzemil S."/>
            <person name="Studholme D.J."/>
        </authorList>
    </citation>
    <scope>NUCLEOTIDE SEQUENCE [LARGE SCALE GENOMIC DNA]</scope>
</reference>
<dbReference type="EMBL" id="AMZH03002057">
    <property type="protein sequence ID" value="RRT76940.1"/>
    <property type="molecule type" value="Genomic_DNA"/>
</dbReference>
<organism evidence="2 3">
    <name type="scientific">Ensete ventricosum</name>
    <name type="common">Abyssinian banana</name>
    <name type="synonym">Musa ensete</name>
    <dbReference type="NCBI Taxonomy" id="4639"/>
    <lineage>
        <taxon>Eukaryota</taxon>
        <taxon>Viridiplantae</taxon>
        <taxon>Streptophyta</taxon>
        <taxon>Embryophyta</taxon>
        <taxon>Tracheophyta</taxon>
        <taxon>Spermatophyta</taxon>
        <taxon>Magnoliopsida</taxon>
        <taxon>Liliopsida</taxon>
        <taxon>Zingiberales</taxon>
        <taxon>Musaceae</taxon>
        <taxon>Ensete</taxon>
    </lineage>
</organism>
<comment type="caution">
    <text evidence="2">The sequence shown here is derived from an EMBL/GenBank/DDBJ whole genome shotgun (WGS) entry which is preliminary data.</text>
</comment>
<feature type="region of interest" description="Disordered" evidence="1">
    <location>
        <begin position="23"/>
        <end position="44"/>
    </location>
</feature>
<evidence type="ECO:0000256" key="1">
    <source>
        <dbReference type="SAM" id="MobiDB-lite"/>
    </source>
</evidence>